<sequence length="586" mass="66860">MASFSSAPPSDHLACHLAKLSTELILQIIDFVSPASHLDFACTCKQIATCCSGALQRHKDAYEKYNTASDLDPATVPTLLRSALSLDDPIPAWHVRSFELWHDRRSWNEWKTLKFEVPLHEDTESEPLSWKFRVGEIGEYLECLDGRLGEDELEAAHDQIESGCDGILKMLLFENCPRLRDLKTVDRLRDEFSFLEWFKKLTSRRIGEEDLPLKLTGLQNAAIAIPSGTWMDTYIDVPSTHVFVCLLRLPNIETIYFKDLRHTLSWGGGDVDYTFYLPAGCSSAKHIFLDNCDGDHFPYTLKDSLPKAFRGLITMAFRSGDAHLEHADDLVRCFAHNQSSTLQSLMFYDYGCDNRDTIHGYRCSAFRPEELERFRGLRQVSIDVQDMELDALYNAKNLLEKREIEYDPGEYDYAPGKDMYVKFFAQTFPVSMQVLVLWERPGTGHVHLGDDVLAATEDAVIHLIECGRYPNLKAIFLEEIEHNADQGPRTKTVYFRRAIEVGKDHGVDVHTLTNRNEMRHKTRFPEAPADKYSLISGPHKGVRPDVDWRFDPYIGRRVPLGCGKCGECEGCLAQYSKELWKSIEGL</sequence>
<keyword evidence="2" id="KW-1185">Reference proteome</keyword>
<dbReference type="GeneID" id="54413354"/>
<evidence type="ECO:0000313" key="1">
    <source>
        <dbReference type="EMBL" id="KAF2128877.1"/>
    </source>
</evidence>
<proteinExistence type="predicted"/>
<protein>
    <recommendedName>
        <fullName evidence="3">F-box domain-containing protein</fullName>
    </recommendedName>
</protein>
<dbReference type="AlphaFoldDB" id="A0A6A6ADD0"/>
<name>A0A6A6ADD0_9PLEO</name>
<dbReference type="Proteomes" id="UP000799771">
    <property type="component" value="Unassembled WGS sequence"/>
</dbReference>
<evidence type="ECO:0000313" key="2">
    <source>
        <dbReference type="Proteomes" id="UP000799771"/>
    </source>
</evidence>
<accession>A0A6A6ADD0</accession>
<dbReference type="EMBL" id="ML977507">
    <property type="protein sequence ID" value="KAF2128877.1"/>
    <property type="molecule type" value="Genomic_DNA"/>
</dbReference>
<dbReference type="RefSeq" id="XP_033523266.1">
    <property type="nucleotide sequence ID" value="XM_033672922.1"/>
</dbReference>
<gene>
    <name evidence="1" type="ORF">P153DRAFT_431730</name>
</gene>
<dbReference type="OrthoDB" id="3644718at2759"/>
<reference evidence="1" key="1">
    <citation type="journal article" date="2020" name="Stud. Mycol.">
        <title>101 Dothideomycetes genomes: a test case for predicting lifestyles and emergence of pathogens.</title>
        <authorList>
            <person name="Haridas S."/>
            <person name="Albert R."/>
            <person name="Binder M."/>
            <person name="Bloem J."/>
            <person name="Labutti K."/>
            <person name="Salamov A."/>
            <person name="Andreopoulos B."/>
            <person name="Baker S."/>
            <person name="Barry K."/>
            <person name="Bills G."/>
            <person name="Bluhm B."/>
            <person name="Cannon C."/>
            <person name="Castanera R."/>
            <person name="Culley D."/>
            <person name="Daum C."/>
            <person name="Ezra D."/>
            <person name="Gonzalez J."/>
            <person name="Henrissat B."/>
            <person name="Kuo A."/>
            <person name="Liang C."/>
            <person name="Lipzen A."/>
            <person name="Lutzoni F."/>
            <person name="Magnuson J."/>
            <person name="Mondo S."/>
            <person name="Nolan M."/>
            <person name="Ohm R."/>
            <person name="Pangilinan J."/>
            <person name="Park H.-J."/>
            <person name="Ramirez L."/>
            <person name="Alfaro M."/>
            <person name="Sun H."/>
            <person name="Tritt A."/>
            <person name="Yoshinaga Y."/>
            <person name="Zwiers L.-H."/>
            <person name="Turgeon B."/>
            <person name="Goodwin S."/>
            <person name="Spatafora J."/>
            <person name="Crous P."/>
            <person name="Grigoriev I."/>
        </authorList>
    </citation>
    <scope>NUCLEOTIDE SEQUENCE</scope>
    <source>
        <strain evidence="1">CBS 119687</strain>
    </source>
</reference>
<organism evidence="1 2">
    <name type="scientific">Dothidotthia symphoricarpi CBS 119687</name>
    <dbReference type="NCBI Taxonomy" id="1392245"/>
    <lineage>
        <taxon>Eukaryota</taxon>
        <taxon>Fungi</taxon>
        <taxon>Dikarya</taxon>
        <taxon>Ascomycota</taxon>
        <taxon>Pezizomycotina</taxon>
        <taxon>Dothideomycetes</taxon>
        <taxon>Pleosporomycetidae</taxon>
        <taxon>Pleosporales</taxon>
        <taxon>Dothidotthiaceae</taxon>
        <taxon>Dothidotthia</taxon>
    </lineage>
</organism>
<evidence type="ECO:0008006" key="3">
    <source>
        <dbReference type="Google" id="ProtNLM"/>
    </source>
</evidence>